<organism evidence="2 3">
    <name type="scientific">Halocatena marina</name>
    <dbReference type="NCBI Taxonomy" id="2934937"/>
    <lineage>
        <taxon>Archaea</taxon>
        <taxon>Methanobacteriati</taxon>
        <taxon>Methanobacteriota</taxon>
        <taxon>Stenosarchaea group</taxon>
        <taxon>Halobacteria</taxon>
        <taxon>Halobacteriales</taxon>
        <taxon>Natronomonadaceae</taxon>
        <taxon>Halocatena</taxon>
    </lineage>
</organism>
<accession>A0ABD5YXP1</accession>
<proteinExistence type="predicted"/>
<reference evidence="2 3" key="1">
    <citation type="journal article" date="2019" name="Int. J. Syst. Evol. Microbiol.">
        <title>The Global Catalogue of Microorganisms (GCM) 10K type strain sequencing project: providing services to taxonomists for standard genome sequencing and annotation.</title>
        <authorList>
            <consortium name="The Broad Institute Genomics Platform"/>
            <consortium name="The Broad Institute Genome Sequencing Center for Infectious Disease"/>
            <person name="Wu L."/>
            <person name="Ma J."/>
        </authorList>
    </citation>
    <scope>NUCLEOTIDE SEQUENCE [LARGE SCALE GENOMIC DNA]</scope>
    <source>
        <strain evidence="2 3">RDMS1</strain>
    </source>
</reference>
<evidence type="ECO:0000313" key="3">
    <source>
        <dbReference type="Proteomes" id="UP001596417"/>
    </source>
</evidence>
<name>A0ABD5YXP1_9EURY</name>
<dbReference type="EMBL" id="JBHTAX010000004">
    <property type="protein sequence ID" value="MFC7192280.1"/>
    <property type="molecule type" value="Genomic_DNA"/>
</dbReference>
<gene>
    <name evidence="2" type="ORF">ACFQL7_22325</name>
</gene>
<sequence length="237" mass="26620">MANDDYPDSSIDSLLNDLLGVLTNKNRSCRGVDSDHREFGWARVGHEFSIGIGTPADSESDSNEQVGDSCLSETRRRHKATLSTLDGAKDEAETGGNRAGTIRDRLCLSNPFRRVNIAISSLSGGDRIIDSSEAIQVQIQSRLIDQINEFIKSSLNVRLNNVYERTEKLFDVVDRLSVRIQQPTHRCPRRLLRELSGFRQSLRRDNIRLRKTSDASTVTELKSIEVMPMSNQSDIND</sequence>
<dbReference type="AlphaFoldDB" id="A0ABD5YXP1"/>
<protein>
    <submittedName>
        <fullName evidence="2">Uncharacterized protein</fullName>
    </submittedName>
</protein>
<evidence type="ECO:0000256" key="1">
    <source>
        <dbReference type="SAM" id="MobiDB-lite"/>
    </source>
</evidence>
<evidence type="ECO:0000313" key="2">
    <source>
        <dbReference type="EMBL" id="MFC7192280.1"/>
    </source>
</evidence>
<dbReference type="RefSeq" id="WP_390206693.1">
    <property type="nucleotide sequence ID" value="NZ_JBHTAX010000004.1"/>
</dbReference>
<comment type="caution">
    <text evidence="2">The sequence shown here is derived from an EMBL/GenBank/DDBJ whole genome shotgun (WGS) entry which is preliminary data.</text>
</comment>
<feature type="region of interest" description="Disordered" evidence="1">
    <location>
        <begin position="53"/>
        <end position="97"/>
    </location>
</feature>
<keyword evidence="3" id="KW-1185">Reference proteome</keyword>
<dbReference type="Proteomes" id="UP001596417">
    <property type="component" value="Unassembled WGS sequence"/>
</dbReference>